<reference evidence="2 3" key="1">
    <citation type="submission" date="2016-06" db="EMBL/GenBank/DDBJ databases">
        <authorList>
            <person name="Kjaerup R.B."/>
            <person name="Dalgaard T.S."/>
            <person name="Juul-Madsen H.R."/>
        </authorList>
    </citation>
    <scope>NUCLEOTIDE SEQUENCE [LARGE SCALE GENOMIC DNA]</scope>
    <source>
        <strain evidence="2 3">DSM 43904</strain>
    </source>
</reference>
<proteinExistence type="predicted"/>
<dbReference type="AlphaFoldDB" id="A0A1C5HX13"/>
<accession>A0A1C5HX13</accession>
<dbReference type="GO" id="GO:0016853">
    <property type="term" value="F:isomerase activity"/>
    <property type="evidence" value="ECO:0007669"/>
    <property type="project" value="UniProtKB-KW"/>
</dbReference>
<dbReference type="Proteomes" id="UP000198217">
    <property type="component" value="Chromosome I"/>
</dbReference>
<dbReference type="SUPFAM" id="SSF54427">
    <property type="entry name" value="NTF2-like"/>
    <property type="match status" value="1"/>
</dbReference>
<protein>
    <submittedName>
        <fullName evidence="2">Ketosteroid isomerase homolog</fullName>
    </submittedName>
</protein>
<keyword evidence="2" id="KW-0413">Isomerase</keyword>
<dbReference type="EMBL" id="LT607750">
    <property type="protein sequence ID" value="SCG50605.1"/>
    <property type="molecule type" value="Genomic_DNA"/>
</dbReference>
<evidence type="ECO:0000259" key="1">
    <source>
        <dbReference type="Pfam" id="PF12680"/>
    </source>
</evidence>
<keyword evidence="3" id="KW-1185">Reference proteome</keyword>
<dbReference type="RefSeq" id="WP_088993865.1">
    <property type="nucleotide sequence ID" value="NZ_JBITCE010000016.1"/>
</dbReference>
<dbReference type="Pfam" id="PF12680">
    <property type="entry name" value="SnoaL_2"/>
    <property type="match status" value="1"/>
</dbReference>
<sequence length="118" mass="12544">MTEPATSPDDLGRFFVARANARDVEGLVALYEPDGVFATPAGPAAGADQLRAAFEQMLADGPTFTPGQPQPTLYAGELALTSTRLDDGSVTAEVARRQPDGTWRWVLDQPRFVAPPAS</sequence>
<gene>
    <name evidence="2" type="ORF">GA0070609_2399</name>
</gene>
<feature type="domain" description="SnoaL-like" evidence="1">
    <location>
        <begin position="15"/>
        <end position="85"/>
    </location>
</feature>
<dbReference type="InterPro" id="IPR032710">
    <property type="entry name" value="NTF2-like_dom_sf"/>
</dbReference>
<evidence type="ECO:0000313" key="2">
    <source>
        <dbReference type="EMBL" id="SCG50605.1"/>
    </source>
</evidence>
<name>A0A1C5HX13_9ACTN</name>
<organism evidence="2 3">
    <name type="scientific">Micromonospora echinaurantiaca</name>
    <dbReference type="NCBI Taxonomy" id="47857"/>
    <lineage>
        <taxon>Bacteria</taxon>
        <taxon>Bacillati</taxon>
        <taxon>Actinomycetota</taxon>
        <taxon>Actinomycetes</taxon>
        <taxon>Micromonosporales</taxon>
        <taxon>Micromonosporaceae</taxon>
        <taxon>Micromonospora</taxon>
    </lineage>
</organism>
<dbReference type="Gene3D" id="3.10.450.50">
    <property type="match status" value="1"/>
</dbReference>
<dbReference type="InterPro" id="IPR037401">
    <property type="entry name" value="SnoaL-like"/>
</dbReference>
<evidence type="ECO:0000313" key="3">
    <source>
        <dbReference type="Proteomes" id="UP000198217"/>
    </source>
</evidence>